<gene>
    <name evidence="2" type="ORF">IQ26_07401</name>
</gene>
<name>A0A562MDN8_9HYPH</name>
<dbReference type="RefSeq" id="WP_276316467.1">
    <property type="nucleotide sequence ID" value="NZ_BSPF01000049.1"/>
</dbReference>
<proteinExistence type="predicted"/>
<accession>A0A562MDN8</accession>
<reference evidence="2 3" key="1">
    <citation type="journal article" date="2015" name="Stand. Genomic Sci.">
        <title>Genomic Encyclopedia of Bacterial and Archaeal Type Strains, Phase III: the genomes of soil and plant-associated and newly described type strains.</title>
        <authorList>
            <person name="Whitman W.B."/>
            <person name="Woyke T."/>
            <person name="Klenk H.P."/>
            <person name="Zhou Y."/>
            <person name="Lilburn T.G."/>
            <person name="Beck B.J."/>
            <person name="De Vos P."/>
            <person name="Vandamme P."/>
            <person name="Eisen J.A."/>
            <person name="Garrity G."/>
            <person name="Hugenholtz P."/>
            <person name="Kyrpides N.C."/>
        </authorList>
    </citation>
    <scope>NUCLEOTIDE SEQUENCE [LARGE SCALE GENOMIC DNA]</scope>
    <source>
        <strain evidence="2 3">CGMCC 1.2546</strain>
    </source>
</reference>
<feature type="transmembrane region" description="Helical" evidence="1">
    <location>
        <begin position="15"/>
        <end position="38"/>
    </location>
</feature>
<dbReference type="EMBL" id="VLKT01000098">
    <property type="protein sequence ID" value="TWI18016.1"/>
    <property type="molecule type" value="Genomic_DNA"/>
</dbReference>
<keyword evidence="1" id="KW-1133">Transmembrane helix</keyword>
<evidence type="ECO:0000313" key="2">
    <source>
        <dbReference type="EMBL" id="TWI18016.1"/>
    </source>
</evidence>
<comment type="caution">
    <text evidence="2">The sequence shown here is derived from an EMBL/GenBank/DDBJ whole genome shotgun (WGS) entry which is preliminary data.</text>
</comment>
<organism evidence="2 3">
    <name type="scientific">Mesorhizobium tianshanense</name>
    <dbReference type="NCBI Taxonomy" id="39844"/>
    <lineage>
        <taxon>Bacteria</taxon>
        <taxon>Pseudomonadati</taxon>
        <taxon>Pseudomonadota</taxon>
        <taxon>Alphaproteobacteria</taxon>
        <taxon>Hyphomicrobiales</taxon>
        <taxon>Phyllobacteriaceae</taxon>
        <taxon>Mesorhizobium</taxon>
    </lineage>
</organism>
<evidence type="ECO:0000256" key="1">
    <source>
        <dbReference type="SAM" id="Phobius"/>
    </source>
</evidence>
<sequence>MLADTVFSFANASPFQVIAFVGGAIAHIAFFVWVVYLVRH</sequence>
<keyword evidence="1" id="KW-0812">Transmembrane</keyword>
<dbReference type="AlphaFoldDB" id="A0A562MDN8"/>
<evidence type="ECO:0000313" key="3">
    <source>
        <dbReference type="Proteomes" id="UP000317122"/>
    </source>
</evidence>
<keyword evidence="1" id="KW-0472">Membrane</keyword>
<protein>
    <submittedName>
        <fullName evidence="2">Uncharacterized protein</fullName>
    </submittedName>
</protein>
<dbReference type="Proteomes" id="UP000317122">
    <property type="component" value="Unassembled WGS sequence"/>
</dbReference>
<keyword evidence="3" id="KW-1185">Reference proteome</keyword>